<evidence type="ECO:0000256" key="1">
    <source>
        <dbReference type="SAM" id="Phobius"/>
    </source>
</evidence>
<keyword evidence="1" id="KW-1133">Transmembrane helix</keyword>
<keyword evidence="1" id="KW-0812">Transmembrane</keyword>
<keyword evidence="3" id="KW-1185">Reference proteome</keyword>
<keyword evidence="1" id="KW-0472">Membrane</keyword>
<dbReference type="SUPFAM" id="SSF48452">
    <property type="entry name" value="TPR-like"/>
    <property type="match status" value="1"/>
</dbReference>
<dbReference type="OrthoDB" id="886912at2"/>
<protein>
    <submittedName>
        <fullName evidence="2">Uncharacterized protein</fullName>
    </submittedName>
</protein>
<name>A0A328BIG6_9BACT</name>
<comment type="caution">
    <text evidence="2">The sequence shown here is derived from an EMBL/GenBank/DDBJ whole genome shotgun (WGS) entry which is preliminary data.</text>
</comment>
<dbReference type="InterPro" id="IPR019734">
    <property type="entry name" value="TPR_rpt"/>
</dbReference>
<dbReference type="Proteomes" id="UP000248553">
    <property type="component" value="Unassembled WGS sequence"/>
</dbReference>
<dbReference type="SMART" id="SM00028">
    <property type="entry name" value="TPR"/>
    <property type="match status" value="2"/>
</dbReference>
<dbReference type="EMBL" id="QHKM01000003">
    <property type="protein sequence ID" value="RAK66933.1"/>
    <property type="molecule type" value="Genomic_DNA"/>
</dbReference>
<feature type="transmembrane region" description="Helical" evidence="1">
    <location>
        <begin position="36"/>
        <end position="55"/>
    </location>
</feature>
<reference evidence="3" key="1">
    <citation type="submission" date="2018-05" db="EMBL/GenBank/DDBJ databases">
        <authorList>
            <person name="Nie L."/>
        </authorList>
    </citation>
    <scope>NUCLEOTIDE SEQUENCE [LARGE SCALE GENOMIC DNA]</scope>
    <source>
        <strain evidence="3">NL</strain>
    </source>
</reference>
<accession>A0A328BIG6</accession>
<gene>
    <name evidence="2" type="ORF">DLM85_12060</name>
</gene>
<evidence type="ECO:0000313" key="2">
    <source>
        <dbReference type="EMBL" id="RAK66933.1"/>
    </source>
</evidence>
<dbReference type="Gene3D" id="1.25.40.10">
    <property type="entry name" value="Tetratricopeptide repeat domain"/>
    <property type="match status" value="1"/>
</dbReference>
<sequence>MTTGVPMVKPVAWVALLPALAVMALAIWFWQAVGVVGANAWALGAATHLLLAWVLRGSLGRYHQQGIRLVKQEKFAEAIPCFEQSYHFFQRHTWIDRWRYLTMLSAGKMSYREMALNNIAFCYGQVGNGQQAKAYYEQALREFPGSGLAKAGLRMLESVHS</sequence>
<dbReference type="InterPro" id="IPR011990">
    <property type="entry name" value="TPR-like_helical_dom_sf"/>
</dbReference>
<feature type="transmembrane region" description="Helical" evidence="1">
    <location>
        <begin position="12"/>
        <end position="30"/>
    </location>
</feature>
<organism evidence="2 3">
    <name type="scientific">Hymenobacter edaphi</name>
    <dbReference type="NCBI Taxonomy" id="2211146"/>
    <lineage>
        <taxon>Bacteria</taxon>
        <taxon>Pseudomonadati</taxon>
        <taxon>Bacteroidota</taxon>
        <taxon>Cytophagia</taxon>
        <taxon>Cytophagales</taxon>
        <taxon>Hymenobacteraceae</taxon>
        <taxon>Hymenobacter</taxon>
    </lineage>
</organism>
<proteinExistence type="predicted"/>
<dbReference type="AlphaFoldDB" id="A0A328BIG6"/>
<evidence type="ECO:0000313" key="3">
    <source>
        <dbReference type="Proteomes" id="UP000248553"/>
    </source>
</evidence>
<dbReference type="RefSeq" id="WP_111478354.1">
    <property type="nucleotide sequence ID" value="NZ_QHKM01000003.1"/>
</dbReference>